<proteinExistence type="predicted"/>
<dbReference type="PANTHER" id="PTHR37834">
    <property type="entry name" value="GDSL-LIKE LIPASE/ACYLHYDROLASE DOMAIN PROTEIN (AFU_ORTHOLOGUE AFUA_2G00620)"/>
    <property type="match status" value="1"/>
</dbReference>
<dbReference type="CDD" id="cd01831">
    <property type="entry name" value="Endoglucanase_E_like"/>
    <property type="match status" value="1"/>
</dbReference>
<dbReference type="InterPro" id="IPR013830">
    <property type="entry name" value="SGNH_hydro"/>
</dbReference>
<dbReference type="InterPro" id="IPR052762">
    <property type="entry name" value="PCW_deacetylase/CE"/>
</dbReference>
<dbReference type="SUPFAM" id="SSF52266">
    <property type="entry name" value="SGNH hydrolase"/>
    <property type="match status" value="1"/>
</dbReference>
<feature type="domain" description="Carbohydrate esterase 2 N-terminal" evidence="2">
    <location>
        <begin position="41"/>
        <end position="147"/>
    </location>
</feature>
<gene>
    <name evidence="3" type="ORF">E2R66_26290</name>
</gene>
<dbReference type="Pfam" id="PF13472">
    <property type="entry name" value="Lipase_GDSL_2"/>
    <property type="match status" value="1"/>
</dbReference>
<dbReference type="AlphaFoldDB" id="A0A4Y8S475"/>
<reference evidence="3 4" key="1">
    <citation type="journal article" date="2017" name="Int. J. Syst. Evol. Microbiol.">
        <title>Mucilaginibacterpsychrotolerans sp. nov., isolated from peatlands.</title>
        <authorList>
            <person name="Deng Y."/>
            <person name="Shen L."/>
            <person name="Xu B."/>
            <person name="Liu Y."/>
            <person name="Gu Z."/>
            <person name="Liu H."/>
            <person name="Zhou Y."/>
        </authorList>
    </citation>
    <scope>NUCLEOTIDE SEQUENCE [LARGE SCALE GENOMIC DNA]</scope>
    <source>
        <strain evidence="3 4">NH7-4</strain>
    </source>
</reference>
<dbReference type="RefSeq" id="WP_133236486.1">
    <property type="nucleotide sequence ID" value="NZ_SOZE01000047.1"/>
</dbReference>
<evidence type="ECO:0000259" key="2">
    <source>
        <dbReference type="Pfam" id="PF17996"/>
    </source>
</evidence>
<evidence type="ECO:0000313" key="4">
    <source>
        <dbReference type="Proteomes" id="UP000297540"/>
    </source>
</evidence>
<dbReference type="InterPro" id="IPR037461">
    <property type="entry name" value="CtCE2-like_dom"/>
</dbReference>
<feature type="domain" description="SGNH hydrolase-type esterase" evidence="1">
    <location>
        <begin position="155"/>
        <end position="297"/>
    </location>
</feature>
<comment type="caution">
    <text evidence="3">The sequence shown here is derived from an EMBL/GenBank/DDBJ whole genome shotgun (WGS) entry which is preliminary data.</text>
</comment>
<organism evidence="3 4">
    <name type="scientific">Mucilaginibacter psychrotolerans</name>
    <dbReference type="NCBI Taxonomy" id="1524096"/>
    <lineage>
        <taxon>Bacteria</taxon>
        <taxon>Pseudomonadati</taxon>
        <taxon>Bacteroidota</taxon>
        <taxon>Sphingobacteriia</taxon>
        <taxon>Sphingobacteriales</taxon>
        <taxon>Sphingobacteriaceae</taxon>
        <taxon>Mucilaginibacter</taxon>
    </lineage>
</organism>
<evidence type="ECO:0000259" key="1">
    <source>
        <dbReference type="Pfam" id="PF13472"/>
    </source>
</evidence>
<name>A0A4Y8S475_9SPHI</name>
<dbReference type="OrthoDB" id="9801375at2"/>
<accession>A0A4Y8S475</accession>
<dbReference type="Gene3D" id="2.60.120.260">
    <property type="entry name" value="Galactose-binding domain-like"/>
    <property type="match status" value="1"/>
</dbReference>
<dbReference type="Gene3D" id="3.40.50.1110">
    <property type="entry name" value="SGNH hydrolase"/>
    <property type="match status" value="1"/>
</dbReference>
<dbReference type="Pfam" id="PF17996">
    <property type="entry name" value="CE2_N"/>
    <property type="match status" value="1"/>
</dbReference>
<sequence>MAIRKCFYILAFIFVSLNLSGYAHTLKGDPGVLKAKQLKPVGRYLFNSSGQLELISSAVHFGFSFSGSKCELYLGLNDPNAHSYIQYELDGVYQKRIKIEGSVGEPTVITAAGEGKHTIWIYKTTEASTGAILVEKIVASDIKALTAPVLPMIEFIGNSITCGAAADASEVPCGTGDYHDQHNAYMAYGPRVARALNTNFMLSSVSGIGIYRTWNLDGPSMPQVYEKVDFQVNTSKKWDFGTYSPKVVSIALGTNDFSNGDGKNARKPLDTAVFRSSFVKFIQLVKSKYPKARIAMLSSPMIKGDKRVILQDCLIAIAKKVDALYPGEKPVATFFFEPMDPRGCGSHPSVEDHAIMAEQLTPFFKNLLEK</sequence>
<keyword evidence="4" id="KW-1185">Reference proteome</keyword>
<dbReference type="InterPro" id="IPR036514">
    <property type="entry name" value="SGNH_hydro_sf"/>
</dbReference>
<dbReference type="InterPro" id="IPR040794">
    <property type="entry name" value="CE2_N"/>
</dbReference>
<evidence type="ECO:0000313" key="3">
    <source>
        <dbReference type="EMBL" id="TFF33370.1"/>
    </source>
</evidence>
<protein>
    <submittedName>
        <fullName evidence="3">GDSL family lipase</fullName>
    </submittedName>
</protein>
<dbReference type="PANTHER" id="PTHR37834:SF2">
    <property type="entry name" value="ESTERASE, SGNH HYDROLASE-TYPE"/>
    <property type="match status" value="1"/>
</dbReference>
<dbReference type="EMBL" id="SOZE01000047">
    <property type="protein sequence ID" value="TFF33370.1"/>
    <property type="molecule type" value="Genomic_DNA"/>
</dbReference>
<dbReference type="Proteomes" id="UP000297540">
    <property type="component" value="Unassembled WGS sequence"/>
</dbReference>
<dbReference type="GO" id="GO:0052689">
    <property type="term" value="F:carboxylic ester hydrolase activity"/>
    <property type="evidence" value="ECO:0007669"/>
    <property type="project" value="InterPro"/>
</dbReference>